<feature type="transmembrane region" description="Helical" evidence="6">
    <location>
        <begin position="393"/>
        <end position="416"/>
    </location>
</feature>
<accession>A0AAV8UJR9</accession>
<dbReference type="PANTHER" id="PTHR43124:SF3">
    <property type="entry name" value="CHLORAMPHENICOL EFFLUX PUMP RV0191"/>
    <property type="match status" value="1"/>
</dbReference>
<keyword evidence="4 6" id="KW-1133">Transmembrane helix</keyword>
<feature type="transmembrane region" description="Helical" evidence="6">
    <location>
        <begin position="147"/>
        <end position="167"/>
    </location>
</feature>
<protein>
    <recommendedName>
        <fullName evidence="7">Major facilitator superfamily (MFS) profile domain-containing protein</fullName>
    </recommendedName>
</protein>
<evidence type="ECO:0000256" key="4">
    <source>
        <dbReference type="ARBA" id="ARBA00022989"/>
    </source>
</evidence>
<dbReference type="EMBL" id="JAMWBK010000010">
    <property type="protein sequence ID" value="KAJ8901711.1"/>
    <property type="molecule type" value="Genomic_DNA"/>
</dbReference>
<evidence type="ECO:0000256" key="2">
    <source>
        <dbReference type="ARBA" id="ARBA00022475"/>
    </source>
</evidence>
<feature type="transmembrane region" description="Helical" evidence="6">
    <location>
        <begin position="325"/>
        <end position="352"/>
    </location>
</feature>
<dbReference type="Proteomes" id="UP001157974">
    <property type="component" value="Unassembled WGS sequence"/>
</dbReference>
<keyword evidence="5 6" id="KW-0472">Membrane</keyword>
<keyword evidence="2" id="KW-1003">Cell membrane</keyword>
<feature type="transmembrane region" description="Helical" evidence="6">
    <location>
        <begin position="16"/>
        <end position="36"/>
    </location>
</feature>
<dbReference type="Pfam" id="PF07690">
    <property type="entry name" value="MFS_1"/>
    <property type="match status" value="2"/>
</dbReference>
<gene>
    <name evidence="8" type="ORF">NDN08_003917</name>
</gene>
<feature type="transmembrane region" description="Helical" evidence="6">
    <location>
        <begin position="297"/>
        <end position="319"/>
    </location>
</feature>
<feature type="transmembrane region" description="Helical" evidence="6">
    <location>
        <begin position="87"/>
        <end position="108"/>
    </location>
</feature>
<feature type="transmembrane region" description="Helical" evidence="6">
    <location>
        <begin position="56"/>
        <end position="80"/>
    </location>
</feature>
<dbReference type="PANTHER" id="PTHR43124">
    <property type="entry name" value="PURINE EFFLUX PUMP PBUE"/>
    <property type="match status" value="1"/>
</dbReference>
<dbReference type="PROSITE" id="PS50850">
    <property type="entry name" value="MFS"/>
    <property type="match status" value="1"/>
</dbReference>
<evidence type="ECO:0000256" key="1">
    <source>
        <dbReference type="ARBA" id="ARBA00004651"/>
    </source>
</evidence>
<dbReference type="GO" id="GO:0022857">
    <property type="term" value="F:transmembrane transporter activity"/>
    <property type="evidence" value="ECO:0007669"/>
    <property type="project" value="InterPro"/>
</dbReference>
<evidence type="ECO:0000259" key="7">
    <source>
        <dbReference type="PROSITE" id="PS50850"/>
    </source>
</evidence>
<dbReference type="AlphaFoldDB" id="A0AAV8UJR9"/>
<feature type="transmembrane region" description="Helical" evidence="6">
    <location>
        <begin position="173"/>
        <end position="196"/>
    </location>
</feature>
<evidence type="ECO:0000256" key="6">
    <source>
        <dbReference type="SAM" id="Phobius"/>
    </source>
</evidence>
<name>A0AAV8UJR9_9RHOD</name>
<evidence type="ECO:0000313" key="8">
    <source>
        <dbReference type="EMBL" id="KAJ8901711.1"/>
    </source>
</evidence>
<feature type="transmembrane region" description="Helical" evidence="6">
    <location>
        <begin position="114"/>
        <end position="135"/>
    </location>
</feature>
<reference evidence="8 9" key="1">
    <citation type="journal article" date="2023" name="Nat. Commun.">
        <title>Origin of minicircular mitochondrial genomes in red algae.</title>
        <authorList>
            <person name="Lee Y."/>
            <person name="Cho C.H."/>
            <person name="Lee Y.M."/>
            <person name="Park S.I."/>
            <person name="Yang J.H."/>
            <person name="West J.A."/>
            <person name="Bhattacharya D."/>
            <person name="Yoon H.S."/>
        </authorList>
    </citation>
    <scope>NUCLEOTIDE SEQUENCE [LARGE SCALE GENOMIC DNA]</scope>
    <source>
        <strain evidence="8 9">CCMP1338</strain>
        <tissue evidence="8">Whole cell</tissue>
    </source>
</reference>
<dbReference type="InterPro" id="IPR020846">
    <property type="entry name" value="MFS_dom"/>
</dbReference>
<feature type="transmembrane region" description="Helical" evidence="6">
    <location>
        <begin position="262"/>
        <end position="285"/>
    </location>
</feature>
<proteinExistence type="predicted"/>
<evidence type="ECO:0000313" key="9">
    <source>
        <dbReference type="Proteomes" id="UP001157974"/>
    </source>
</evidence>
<feature type="domain" description="Major facilitator superfamily (MFS) profile" evidence="7">
    <location>
        <begin position="18"/>
        <end position="421"/>
    </location>
</feature>
<dbReference type="InterPro" id="IPR011701">
    <property type="entry name" value="MFS"/>
</dbReference>
<dbReference type="InterPro" id="IPR050189">
    <property type="entry name" value="MFS_Efflux_Transporters"/>
</dbReference>
<feature type="transmembrane region" description="Helical" evidence="6">
    <location>
        <begin position="230"/>
        <end position="250"/>
    </location>
</feature>
<dbReference type="Gene3D" id="1.20.1250.20">
    <property type="entry name" value="MFS general substrate transporter like domains"/>
    <property type="match status" value="2"/>
</dbReference>
<dbReference type="SUPFAM" id="SSF103473">
    <property type="entry name" value="MFS general substrate transporter"/>
    <property type="match status" value="1"/>
</dbReference>
<keyword evidence="9" id="KW-1185">Reference proteome</keyword>
<evidence type="ECO:0000256" key="3">
    <source>
        <dbReference type="ARBA" id="ARBA00022692"/>
    </source>
</evidence>
<evidence type="ECO:0000256" key="5">
    <source>
        <dbReference type="ARBA" id="ARBA00023136"/>
    </source>
</evidence>
<comment type="caution">
    <text evidence="8">The sequence shown here is derived from an EMBL/GenBank/DDBJ whole genome shotgun (WGS) entry which is preliminary data.</text>
</comment>
<dbReference type="InterPro" id="IPR036259">
    <property type="entry name" value="MFS_trans_sf"/>
</dbReference>
<organism evidence="8 9">
    <name type="scientific">Rhodosorus marinus</name>
    <dbReference type="NCBI Taxonomy" id="101924"/>
    <lineage>
        <taxon>Eukaryota</taxon>
        <taxon>Rhodophyta</taxon>
        <taxon>Stylonematophyceae</taxon>
        <taxon>Stylonematales</taxon>
        <taxon>Stylonemataceae</taxon>
        <taxon>Rhodosorus</taxon>
    </lineage>
</organism>
<sequence length="444" mass="46819">MGDGMAQPQVITRSQMLSVLVAGIATVMIFSDQNLMAPNLTMIATDFGLDASGRDWLLGGMLSTLFFLVGAPASIVAGVLADTRRRVPLLSAFMLVGAIPCVLTMFVQNYYQLLATRMFTGMAIGGVIPIIFSYLGDIFPNNLRNYVSGGFGFVSGAGQALGQFLAGATGESLGWRFCFPAIGIPSILVALGALLVCEEPKRGAADGQQKFGTGFSWDSVVNILRIRSNVLIFLQAGFGCVPWGIITAYLNDYLAQEGGLEVLNATYVIMLFSIGAALGGVFGSVTGQYLQNKNRALLGIFMGATTILSIPPILGLVLIPDGKKYLAIFFVLAIVGGFLASPTGANVPAIVINSNTPETRGSALALFNMCNDVGKGLGPLIGAALIGAFGRRIALTIAITSWFPCGVLCLLLAITYPGDEDNMKERIKTTPDEENAELLGVVEE</sequence>
<keyword evidence="3 6" id="KW-0812">Transmembrane</keyword>
<dbReference type="GO" id="GO:0005886">
    <property type="term" value="C:plasma membrane"/>
    <property type="evidence" value="ECO:0007669"/>
    <property type="project" value="UniProtKB-SubCell"/>
</dbReference>
<comment type="subcellular location">
    <subcellularLocation>
        <location evidence="1">Cell membrane</location>
        <topology evidence="1">Multi-pass membrane protein</topology>
    </subcellularLocation>
</comment>